<dbReference type="EMBL" id="BMBA01000001">
    <property type="protein sequence ID" value="GFZ29546.1"/>
    <property type="molecule type" value="Genomic_DNA"/>
</dbReference>
<feature type="transmembrane region" description="Helical" evidence="1">
    <location>
        <begin position="70"/>
        <end position="93"/>
    </location>
</feature>
<protein>
    <submittedName>
        <fullName evidence="2">Uncharacterized protein</fullName>
    </submittedName>
</protein>
<reference evidence="2 3" key="1">
    <citation type="journal article" date="2021" name="Int. J. Syst. Evol. Microbiol.">
        <title>Clostridium zeae sp. nov., isolated from corn silage.</title>
        <authorList>
            <person name="Kobayashi H."/>
            <person name="Tanizawa Y."/>
            <person name="Yagura M."/>
            <person name="Sakamoto M."/>
            <person name="Ohkuma M."/>
            <person name="Tohno M."/>
        </authorList>
    </citation>
    <scope>NUCLEOTIDE SEQUENCE [LARGE SCALE GENOMIC DNA]</scope>
    <source>
        <strain evidence="2 3">CSC2</strain>
    </source>
</reference>
<keyword evidence="1" id="KW-0472">Membrane</keyword>
<feature type="transmembrane region" description="Helical" evidence="1">
    <location>
        <begin position="44"/>
        <end position="64"/>
    </location>
</feature>
<organism evidence="2 3">
    <name type="scientific">Clostridium zeae</name>
    <dbReference type="NCBI Taxonomy" id="2759022"/>
    <lineage>
        <taxon>Bacteria</taxon>
        <taxon>Bacillati</taxon>
        <taxon>Bacillota</taxon>
        <taxon>Clostridia</taxon>
        <taxon>Eubacteriales</taxon>
        <taxon>Clostridiaceae</taxon>
        <taxon>Clostridium</taxon>
    </lineage>
</organism>
<feature type="transmembrane region" description="Helical" evidence="1">
    <location>
        <begin position="6"/>
        <end position="23"/>
    </location>
</feature>
<dbReference type="RefSeq" id="WP_206867587.1">
    <property type="nucleotide sequence ID" value="NZ_BMBA01000001.1"/>
</dbReference>
<keyword evidence="1" id="KW-0812">Transmembrane</keyword>
<name>A0ABQ1E486_9CLOT</name>
<evidence type="ECO:0000313" key="3">
    <source>
        <dbReference type="Proteomes" id="UP000663802"/>
    </source>
</evidence>
<proteinExistence type="predicted"/>
<evidence type="ECO:0000313" key="2">
    <source>
        <dbReference type="EMBL" id="GFZ29546.1"/>
    </source>
</evidence>
<evidence type="ECO:0000256" key="1">
    <source>
        <dbReference type="SAM" id="Phobius"/>
    </source>
</evidence>
<keyword evidence="1" id="KW-1133">Transmembrane helix</keyword>
<sequence length="99" mass="11417">MSTNSLEQVIIICGSWFLFSAIYKKYDLLSYLKKKIKLKTNTAWIALICVSYVVLEAIIGVLMYKFNVPYSYIVVFFNIFMGFFLSLLAAATFKKKSKN</sequence>
<dbReference type="Proteomes" id="UP000663802">
    <property type="component" value="Unassembled WGS sequence"/>
</dbReference>
<keyword evidence="3" id="KW-1185">Reference proteome</keyword>
<accession>A0ABQ1E486</accession>
<comment type="caution">
    <text evidence="2">The sequence shown here is derived from an EMBL/GenBank/DDBJ whole genome shotgun (WGS) entry which is preliminary data.</text>
</comment>
<gene>
    <name evidence="2" type="ORF">CSC2_00720</name>
</gene>